<proteinExistence type="inferred from homology"/>
<comment type="caution">
    <text evidence="8">The sequence shown here is derived from an EMBL/GenBank/DDBJ whole genome shotgun (WGS) entry which is preliminary data.</text>
</comment>
<comment type="subunit">
    <text evidence="7">The basal body constitutes a major portion of the flagellar organelle and consists of four rings (L,P,S, and M) mounted on a central rod.</text>
</comment>
<evidence type="ECO:0000256" key="3">
    <source>
        <dbReference type="ARBA" id="ARBA00022729"/>
    </source>
</evidence>
<dbReference type="HAMAP" id="MF_00415">
    <property type="entry name" value="FlgH"/>
    <property type="match status" value="1"/>
</dbReference>
<dbReference type="PANTHER" id="PTHR34933">
    <property type="entry name" value="FLAGELLAR L-RING PROTEIN"/>
    <property type="match status" value="1"/>
</dbReference>
<evidence type="ECO:0000256" key="7">
    <source>
        <dbReference type="HAMAP-Rule" id="MF_00415"/>
    </source>
</evidence>
<evidence type="ECO:0000256" key="5">
    <source>
        <dbReference type="ARBA" id="ARBA00023143"/>
    </source>
</evidence>
<sequence>MTKLKEITSLTVWLLVGFSVLFASGCSTPASKLPSSPPSYVYAPAGVKDPQQPGSLYSDTASLYEDSRARRVNDLVTIKIVENIKANTKEETTADKESSYESALTNFFNVTSKAAGLANGVATNPQLATTNKDKFSGKGEVKQEGSFLGSITARVMDVQPNGNLIIDSRKEITINYEKQILVLQGIIRPNDVDTNNTVMSQKVADVRLYLVGDGLLQELQTPGWLGRLFGQARPF</sequence>
<keyword evidence="8" id="KW-0966">Cell projection</keyword>
<evidence type="ECO:0000256" key="6">
    <source>
        <dbReference type="ARBA" id="ARBA00023237"/>
    </source>
</evidence>
<organism evidence="8 9">
    <name type="scientific">Candidatus Magnetobacterium bavaricum</name>
    <dbReference type="NCBI Taxonomy" id="29290"/>
    <lineage>
        <taxon>Bacteria</taxon>
        <taxon>Pseudomonadati</taxon>
        <taxon>Nitrospirota</taxon>
        <taxon>Thermodesulfovibrionia</taxon>
        <taxon>Thermodesulfovibrionales</taxon>
        <taxon>Candidatus Magnetobacteriaceae</taxon>
        <taxon>Candidatus Magnetobacterium</taxon>
    </lineage>
</organism>
<keyword evidence="7" id="KW-0449">Lipoprotein</keyword>
<comment type="subcellular location">
    <subcellularLocation>
        <location evidence="7">Cell outer membrane</location>
        <topology evidence="7">Lipid-anchor</topology>
    </subcellularLocation>
    <subcellularLocation>
        <location evidence="7">Bacterial flagellum basal body</location>
    </subcellularLocation>
</comment>
<dbReference type="PANTHER" id="PTHR34933:SF1">
    <property type="entry name" value="FLAGELLAR L-RING PROTEIN"/>
    <property type="match status" value="1"/>
</dbReference>
<comment type="similarity">
    <text evidence="2 7">Belongs to the FlgH family.</text>
</comment>
<keyword evidence="5 7" id="KW-0975">Bacterial flagellum</keyword>
<evidence type="ECO:0000256" key="4">
    <source>
        <dbReference type="ARBA" id="ARBA00023136"/>
    </source>
</evidence>
<name>A0A0F3GVV5_9BACT</name>
<gene>
    <name evidence="7" type="primary">flgH</name>
    <name evidence="8" type="ORF">MBAV_001771</name>
</gene>
<keyword evidence="9" id="KW-1185">Reference proteome</keyword>
<keyword evidence="8" id="KW-0282">Flagellum</keyword>
<evidence type="ECO:0000313" key="9">
    <source>
        <dbReference type="Proteomes" id="UP000033423"/>
    </source>
</evidence>
<accession>A0A0F3GVV5</accession>
<reference evidence="8 9" key="1">
    <citation type="submission" date="2015-02" db="EMBL/GenBank/DDBJ databases">
        <title>Single-cell genomics of uncultivated deep-branching MTB reveals a conserved set of magnetosome genes.</title>
        <authorList>
            <person name="Kolinko S."/>
            <person name="Richter M."/>
            <person name="Glockner F.O."/>
            <person name="Brachmann A."/>
            <person name="Schuler D."/>
        </authorList>
    </citation>
    <scope>NUCLEOTIDE SEQUENCE [LARGE SCALE GENOMIC DNA]</scope>
    <source>
        <strain evidence="8">TM-1</strain>
    </source>
</reference>
<dbReference type="PROSITE" id="PS51257">
    <property type="entry name" value="PROKAR_LIPOPROTEIN"/>
    <property type="match status" value="1"/>
</dbReference>
<keyword evidence="3 7" id="KW-0732">Signal</keyword>
<dbReference type="AlphaFoldDB" id="A0A0F3GVV5"/>
<keyword evidence="6 7" id="KW-0998">Cell outer membrane</keyword>
<protein>
    <recommendedName>
        <fullName evidence="7">Flagellar L-ring protein</fullName>
    </recommendedName>
    <alternativeName>
        <fullName evidence="7">Basal body L-ring protein</fullName>
    </alternativeName>
</protein>
<dbReference type="InterPro" id="IPR000527">
    <property type="entry name" value="Flag_Lring"/>
</dbReference>
<dbReference type="GO" id="GO:0071973">
    <property type="term" value="P:bacterial-type flagellum-dependent cell motility"/>
    <property type="evidence" value="ECO:0007669"/>
    <property type="project" value="InterPro"/>
</dbReference>
<dbReference type="PRINTS" id="PR01008">
    <property type="entry name" value="FLGLRINGFLGH"/>
</dbReference>
<comment type="function">
    <text evidence="1 7">Assembles around the rod to form the L-ring and probably protects the motor/basal body from shearing forces during rotation.</text>
</comment>
<evidence type="ECO:0000256" key="2">
    <source>
        <dbReference type="ARBA" id="ARBA00006929"/>
    </source>
</evidence>
<dbReference type="Proteomes" id="UP000033423">
    <property type="component" value="Unassembled WGS sequence"/>
</dbReference>
<evidence type="ECO:0000313" key="8">
    <source>
        <dbReference type="EMBL" id="KJU86036.1"/>
    </source>
</evidence>
<dbReference type="GO" id="GO:0003774">
    <property type="term" value="F:cytoskeletal motor activity"/>
    <property type="evidence" value="ECO:0007669"/>
    <property type="project" value="InterPro"/>
</dbReference>
<dbReference type="GO" id="GO:0009427">
    <property type="term" value="C:bacterial-type flagellum basal body, distal rod, L ring"/>
    <property type="evidence" value="ECO:0007669"/>
    <property type="project" value="InterPro"/>
</dbReference>
<dbReference type="GO" id="GO:0009279">
    <property type="term" value="C:cell outer membrane"/>
    <property type="evidence" value="ECO:0007669"/>
    <property type="project" value="UniProtKB-SubCell"/>
</dbReference>
<dbReference type="EMBL" id="LACI01000770">
    <property type="protein sequence ID" value="KJU86036.1"/>
    <property type="molecule type" value="Genomic_DNA"/>
</dbReference>
<dbReference type="Pfam" id="PF02107">
    <property type="entry name" value="FlgH"/>
    <property type="match status" value="1"/>
</dbReference>
<evidence type="ECO:0000256" key="1">
    <source>
        <dbReference type="ARBA" id="ARBA00002591"/>
    </source>
</evidence>
<keyword evidence="4 7" id="KW-0472">Membrane</keyword>
<keyword evidence="8" id="KW-0969">Cilium</keyword>